<dbReference type="AlphaFoldDB" id="F2ND53"/>
<keyword evidence="6" id="KW-1185">Reference proteome</keyword>
<dbReference type="Pfam" id="PF13432">
    <property type="entry name" value="TPR_16"/>
    <property type="match status" value="1"/>
</dbReference>
<feature type="repeat" description="TPR" evidence="3">
    <location>
        <begin position="79"/>
        <end position="112"/>
    </location>
</feature>
<feature type="compositionally biased region" description="Basic and acidic residues" evidence="4">
    <location>
        <begin position="292"/>
        <end position="301"/>
    </location>
</feature>
<dbReference type="STRING" id="880072.Desac_1943"/>
<feature type="compositionally biased region" description="Low complexity" evidence="4">
    <location>
        <begin position="235"/>
        <end position="255"/>
    </location>
</feature>
<feature type="repeat" description="TPR" evidence="3">
    <location>
        <begin position="113"/>
        <end position="146"/>
    </location>
</feature>
<gene>
    <name evidence="5" type="ordered locus">Desac_1943</name>
</gene>
<dbReference type="InterPro" id="IPR011990">
    <property type="entry name" value="TPR-like_helical_dom_sf"/>
</dbReference>
<dbReference type="eggNOG" id="COG0457">
    <property type="taxonomic scope" value="Bacteria"/>
</dbReference>
<dbReference type="PROSITE" id="PS51257">
    <property type="entry name" value="PROKAR_LIPOPROTEIN"/>
    <property type="match status" value="1"/>
</dbReference>
<protein>
    <submittedName>
        <fullName evidence="5">Tetratricopeptide TPR_1 repeat-containing protein</fullName>
    </submittedName>
</protein>
<dbReference type="InterPro" id="IPR019734">
    <property type="entry name" value="TPR_rpt"/>
</dbReference>
<dbReference type="InterPro" id="IPR051685">
    <property type="entry name" value="Ycf3/AcsC/BcsC/TPR_MFPF"/>
</dbReference>
<dbReference type="PANTHER" id="PTHR44943:SF8">
    <property type="entry name" value="TPR REPEAT-CONTAINING PROTEIN MJ0263"/>
    <property type="match status" value="1"/>
</dbReference>
<dbReference type="PANTHER" id="PTHR44943">
    <property type="entry name" value="CELLULOSE SYNTHASE OPERON PROTEIN C"/>
    <property type="match status" value="1"/>
</dbReference>
<dbReference type="EMBL" id="CP002629">
    <property type="protein sequence ID" value="AEB09777.1"/>
    <property type="molecule type" value="Genomic_DNA"/>
</dbReference>
<dbReference type="Gene3D" id="1.25.40.10">
    <property type="entry name" value="Tetratricopeptide repeat domain"/>
    <property type="match status" value="1"/>
</dbReference>
<reference evidence="6" key="2">
    <citation type="submission" date="2011-03" db="EMBL/GenBank/DDBJ databases">
        <title>The complete genome of Desulfobacca acetoxidans DSM 11109.</title>
        <authorList>
            <consortium name="US DOE Joint Genome Institute (JGI-PGF)"/>
            <person name="Lucas S."/>
            <person name="Copeland A."/>
            <person name="Lapidus A."/>
            <person name="Bruce D."/>
            <person name="Goodwin L."/>
            <person name="Pitluck S."/>
            <person name="Peters L."/>
            <person name="Kyrpides N."/>
            <person name="Mavromatis K."/>
            <person name="Ivanova N."/>
            <person name="Ovchinnikova G."/>
            <person name="Teshima H."/>
            <person name="Detter J.C."/>
            <person name="Han C."/>
            <person name="Land M."/>
            <person name="Hauser L."/>
            <person name="Markowitz V."/>
            <person name="Cheng J.-F."/>
            <person name="Hugenholtz P."/>
            <person name="Woyke T."/>
            <person name="Wu D."/>
            <person name="Spring S."/>
            <person name="Schueler E."/>
            <person name="Brambilla E."/>
            <person name="Klenk H.-P."/>
            <person name="Eisen J.A."/>
        </authorList>
    </citation>
    <scope>NUCLEOTIDE SEQUENCE [LARGE SCALE GENOMIC DNA]</scope>
    <source>
        <strain evidence="6">ATCC 700848 / DSM 11109 / ASRB2</strain>
    </source>
</reference>
<keyword evidence="2 3" id="KW-0802">TPR repeat</keyword>
<organism evidence="5 6">
    <name type="scientific">Desulfobacca acetoxidans (strain ATCC 700848 / DSM 11109 / ASRB2)</name>
    <dbReference type="NCBI Taxonomy" id="880072"/>
    <lineage>
        <taxon>Bacteria</taxon>
        <taxon>Pseudomonadati</taxon>
        <taxon>Thermodesulfobacteriota</taxon>
        <taxon>Desulfobaccia</taxon>
        <taxon>Desulfobaccales</taxon>
        <taxon>Desulfobaccaceae</taxon>
        <taxon>Desulfobacca</taxon>
    </lineage>
</organism>
<dbReference type="SMART" id="SM00028">
    <property type="entry name" value="TPR"/>
    <property type="match status" value="4"/>
</dbReference>
<accession>F2ND53</accession>
<evidence type="ECO:0000256" key="2">
    <source>
        <dbReference type="ARBA" id="ARBA00022803"/>
    </source>
</evidence>
<evidence type="ECO:0000256" key="4">
    <source>
        <dbReference type="SAM" id="MobiDB-lite"/>
    </source>
</evidence>
<evidence type="ECO:0000256" key="3">
    <source>
        <dbReference type="PROSITE-ProRule" id="PRU00339"/>
    </source>
</evidence>
<dbReference type="SUPFAM" id="SSF48452">
    <property type="entry name" value="TPR-like"/>
    <property type="match status" value="1"/>
</dbReference>
<sequence length="432" mass="47415">MKAFQLTIICLGMLLGLAGGCQHRASPTMEMEKKFFSTLRAVPDSERAIRSAHYFKLSGRYDLALQELSTAAENDPANTRLLNVLGSCYDFLGDYAKAQSLYEKALSLDPDNLSAMNNLGYSNYLSGNYKAAEKHFRMVLDRDPNYLLARNNLGLLWCRQGRDDQALALWRKTEGEAPAREKLNQVLAGLGRPTSGPHSPVAPRASSIASLSKDPNLPPERAGDPNRLQPQEPKNTTSRSKNNSSLTLNSDSESSQGEKARPVMAGPPPTKKGGHPKPGPVEKAELVSPAAESEKPPDHEGNGFSALESIKLASYGEIVQESANRSEQQRPSPASRALPLCRAIDAATEETMAPISTRKPKTLESPLIDSTSNDDSPRIAKQQYDVGKPKKKIARPCRFSARRPSKWLQGYLLLVHDPKKMLGARERELVVY</sequence>
<keyword evidence="1" id="KW-0677">Repeat</keyword>
<dbReference type="Proteomes" id="UP000000483">
    <property type="component" value="Chromosome"/>
</dbReference>
<feature type="region of interest" description="Disordered" evidence="4">
    <location>
        <begin position="189"/>
        <end position="302"/>
    </location>
</feature>
<evidence type="ECO:0000313" key="5">
    <source>
        <dbReference type="EMBL" id="AEB09777.1"/>
    </source>
</evidence>
<dbReference type="KEGG" id="dao:Desac_1943"/>
<name>F2ND53_DESAR</name>
<dbReference type="HOGENOM" id="CLU_634185_0_0_7"/>
<dbReference type="Pfam" id="PF13374">
    <property type="entry name" value="TPR_10"/>
    <property type="match status" value="1"/>
</dbReference>
<dbReference type="PROSITE" id="PS50005">
    <property type="entry name" value="TPR"/>
    <property type="match status" value="2"/>
</dbReference>
<dbReference type="RefSeq" id="WP_013706886.1">
    <property type="nucleotide sequence ID" value="NC_015388.1"/>
</dbReference>
<evidence type="ECO:0000313" key="6">
    <source>
        <dbReference type="Proteomes" id="UP000000483"/>
    </source>
</evidence>
<proteinExistence type="predicted"/>
<reference evidence="5 6" key="1">
    <citation type="journal article" date="2011" name="Stand. Genomic Sci.">
        <title>Complete genome sequence of the acetate-degrading sulfate reducer Desulfobacca acetoxidans type strain (ASRB2).</title>
        <authorList>
            <person name="Goker M."/>
            <person name="Teshima H."/>
            <person name="Lapidus A."/>
            <person name="Nolan M."/>
            <person name="Lucas S."/>
            <person name="Hammon N."/>
            <person name="Deshpande S."/>
            <person name="Cheng J.F."/>
            <person name="Tapia R."/>
            <person name="Han C."/>
            <person name="Goodwin L."/>
            <person name="Pitluck S."/>
            <person name="Huntemann M."/>
            <person name="Liolios K."/>
            <person name="Ivanova N."/>
            <person name="Pagani I."/>
            <person name="Mavromatis K."/>
            <person name="Ovchinikova G."/>
            <person name="Pati A."/>
            <person name="Chen A."/>
            <person name="Palaniappan K."/>
            <person name="Land M."/>
            <person name="Hauser L."/>
            <person name="Brambilla E.M."/>
            <person name="Rohde M."/>
            <person name="Spring S."/>
            <person name="Detter J.C."/>
            <person name="Woyke T."/>
            <person name="Bristow J."/>
            <person name="Eisen J.A."/>
            <person name="Markowitz V."/>
            <person name="Hugenholtz P."/>
            <person name="Kyrpides N.C."/>
            <person name="Klenk H.P."/>
        </authorList>
    </citation>
    <scope>NUCLEOTIDE SEQUENCE [LARGE SCALE GENOMIC DNA]</scope>
    <source>
        <strain evidence="6">ATCC 700848 / DSM 11109 / ASRB2</strain>
    </source>
</reference>
<dbReference type="PROSITE" id="PS50293">
    <property type="entry name" value="TPR_REGION"/>
    <property type="match status" value="1"/>
</dbReference>
<feature type="region of interest" description="Disordered" evidence="4">
    <location>
        <begin position="353"/>
        <end position="378"/>
    </location>
</feature>
<evidence type="ECO:0000256" key="1">
    <source>
        <dbReference type="ARBA" id="ARBA00022737"/>
    </source>
</evidence>